<gene>
    <name evidence="3" type="ORF">AJ80_04822</name>
</gene>
<evidence type="ECO:0000256" key="2">
    <source>
        <dbReference type="SAM" id="SignalP"/>
    </source>
</evidence>
<comment type="caution">
    <text evidence="3">The sequence shown here is derived from an EMBL/GenBank/DDBJ whole genome shotgun (WGS) entry which is preliminary data.</text>
</comment>
<organism evidence="3 4">
    <name type="scientific">Polytolypa hystricis (strain UAMH7299)</name>
    <dbReference type="NCBI Taxonomy" id="1447883"/>
    <lineage>
        <taxon>Eukaryota</taxon>
        <taxon>Fungi</taxon>
        <taxon>Dikarya</taxon>
        <taxon>Ascomycota</taxon>
        <taxon>Pezizomycotina</taxon>
        <taxon>Eurotiomycetes</taxon>
        <taxon>Eurotiomycetidae</taxon>
        <taxon>Onygenales</taxon>
        <taxon>Onygenales incertae sedis</taxon>
        <taxon>Polytolypa</taxon>
    </lineage>
</organism>
<feature type="compositionally biased region" description="Polar residues" evidence="1">
    <location>
        <begin position="21"/>
        <end position="31"/>
    </location>
</feature>
<evidence type="ECO:0000313" key="4">
    <source>
        <dbReference type="Proteomes" id="UP000224634"/>
    </source>
</evidence>
<dbReference type="Proteomes" id="UP000224634">
    <property type="component" value="Unassembled WGS sequence"/>
</dbReference>
<dbReference type="EMBL" id="PDNA01000065">
    <property type="protein sequence ID" value="PGH17367.1"/>
    <property type="molecule type" value="Genomic_DNA"/>
</dbReference>
<name>A0A2B7Y9U5_POLH7</name>
<evidence type="ECO:0000313" key="3">
    <source>
        <dbReference type="EMBL" id="PGH17367.1"/>
    </source>
</evidence>
<feature type="signal peptide" evidence="2">
    <location>
        <begin position="1"/>
        <end position="19"/>
    </location>
</feature>
<keyword evidence="2" id="KW-0732">Signal</keyword>
<feature type="non-terminal residue" evidence="3">
    <location>
        <position position="73"/>
    </location>
</feature>
<feature type="region of interest" description="Disordered" evidence="1">
    <location>
        <begin position="17"/>
        <end position="73"/>
    </location>
</feature>
<sequence length="73" mass="7420">MKASASAIALVAMLGFANGAPTPNQAGTSSNEARDPQRLKLPAVGGAATTNPRLLPRDTERLRLPGLPGIAAE</sequence>
<feature type="chain" id="PRO_5012654249" evidence="2">
    <location>
        <begin position="20"/>
        <end position="73"/>
    </location>
</feature>
<proteinExistence type="predicted"/>
<reference evidence="3 4" key="1">
    <citation type="submission" date="2017-10" db="EMBL/GenBank/DDBJ databases">
        <title>Comparative genomics in systemic dimorphic fungi from Ajellomycetaceae.</title>
        <authorList>
            <person name="Munoz J.F."/>
            <person name="Mcewen J.G."/>
            <person name="Clay O.K."/>
            <person name="Cuomo C.A."/>
        </authorList>
    </citation>
    <scope>NUCLEOTIDE SEQUENCE [LARGE SCALE GENOMIC DNA]</scope>
    <source>
        <strain evidence="3 4">UAMH7299</strain>
    </source>
</reference>
<dbReference type="AlphaFoldDB" id="A0A2B7Y9U5"/>
<protein>
    <submittedName>
        <fullName evidence="3">Uncharacterized protein</fullName>
    </submittedName>
</protein>
<accession>A0A2B7Y9U5</accession>
<keyword evidence="4" id="KW-1185">Reference proteome</keyword>
<evidence type="ECO:0000256" key="1">
    <source>
        <dbReference type="SAM" id="MobiDB-lite"/>
    </source>
</evidence>